<dbReference type="Pfam" id="PF01485">
    <property type="entry name" value="IBR"/>
    <property type="match status" value="1"/>
</dbReference>
<proteinExistence type="predicted"/>
<organism evidence="10 11">
    <name type="scientific">Ascobolus immersus RN42</name>
    <dbReference type="NCBI Taxonomy" id="1160509"/>
    <lineage>
        <taxon>Eukaryota</taxon>
        <taxon>Fungi</taxon>
        <taxon>Dikarya</taxon>
        <taxon>Ascomycota</taxon>
        <taxon>Pezizomycotina</taxon>
        <taxon>Pezizomycetes</taxon>
        <taxon>Pezizales</taxon>
        <taxon>Ascobolaceae</taxon>
        <taxon>Ascobolus</taxon>
    </lineage>
</organism>
<evidence type="ECO:0000256" key="5">
    <source>
        <dbReference type="ARBA" id="ARBA00022737"/>
    </source>
</evidence>
<evidence type="ECO:0000313" key="11">
    <source>
        <dbReference type="Proteomes" id="UP000275078"/>
    </source>
</evidence>
<evidence type="ECO:0000256" key="6">
    <source>
        <dbReference type="ARBA" id="ARBA00022771"/>
    </source>
</evidence>
<evidence type="ECO:0000256" key="2">
    <source>
        <dbReference type="ARBA" id="ARBA00012251"/>
    </source>
</evidence>
<evidence type="ECO:0000259" key="9">
    <source>
        <dbReference type="PROSITE" id="PS51873"/>
    </source>
</evidence>
<comment type="catalytic activity">
    <reaction evidence="1">
        <text>[E2 ubiquitin-conjugating enzyme]-S-ubiquitinyl-L-cysteine + [acceptor protein]-L-lysine = [E2 ubiquitin-conjugating enzyme]-L-cysteine + [acceptor protein]-N(6)-ubiquitinyl-L-lysine.</text>
        <dbReference type="EC" id="2.3.2.31"/>
    </reaction>
</comment>
<keyword evidence="11" id="KW-1185">Reference proteome</keyword>
<evidence type="ECO:0000256" key="4">
    <source>
        <dbReference type="ARBA" id="ARBA00022723"/>
    </source>
</evidence>
<name>A0A3N4HSH5_ASCIM</name>
<dbReference type="Proteomes" id="UP000275078">
    <property type="component" value="Unassembled WGS sequence"/>
</dbReference>
<evidence type="ECO:0000256" key="1">
    <source>
        <dbReference type="ARBA" id="ARBA00001798"/>
    </source>
</evidence>
<dbReference type="GO" id="GO:0016567">
    <property type="term" value="P:protein ubiquitination"/>
    <property type="evidence" value="ECO:0007669"/>
    <property type="project" value="InterPro"/>
</dbReference>
<evidence type="ECO:0000256" key="3">
    <source>
        <dbReference type="ARBA" id="ARBA00022679"/>
    </source>
</evidence>
<dbReference type="AlphaFoldDB" id="A0A3N4HSH5"/>
<evidence type="ECO:0000256" key="8">
    <source>
        <dbReference type="ARBA" id="ARBA00022833"/>
    </source>
</evidence>
<dbReference type="EC" id="2.3.2.31" evidence="2"/>
<feature type="domain" description="RING-type" evidence="9">
    <location>
        <begin position="1"/>
        <end position="115"/>
    </location>
</feature>
<dbReference type="InterPro" id="IPR044066">
    <property type="entry name" value="TRIAD_supradom"/>
</dbReference>
<keyword evidence="4" id="KW-0479">Metal-binding</keyword>
<feature type="non-terminal residue" evidence="10">
    <location>
        <position position="115"/>
    </location>
</feature>
<dbReference type="SUPFAM" id="SSF57850">
    <property type="entry name" value="RING/U-box"/>
    <property type="match status" value="1"/>
</dbReference>
<dbReference type="PANTHER" id="PTHR11685">
    <property type="entry name" value="RBR FAMILY RING FINGER AND IBR DOMAIN-CONTAINING"/>
    <property type="match status" value="1"/>
</dbReference>
<keyword evidence="3" id="KW-0808">Transferase</keyword>
<reference evidence="10 11" key="1">
    <citation type="journal article" date="2018" name="Nat. Ecol. Evol.">
        <title>Pezizomycetes genomes reveal the molecular basis of ectomycorrhizal truffle lifestyle.</title>
        <authorList>
            <person name="Murat C."/>
            <person name="Payen T."/>
            <person name="Noel B."/>
            <person name="Kuo A."/>
            <person name="Morin E."/>
            <person name="Chen J."/>
            <person name="Kohler A."/>
            <person name="Krizsan K."/>
            <person name="Balestrini R."/>
            <person name="Da Silva C."/>
            <person name="Montanini B."/>
            <person name="Hainaut M."/>
            <person name="Levati E."/>
            <person name="Barry K.W."/>
            <person name="Belfiori B."/>
            <person name="Cichocki N."/>
            <person name="Clum A."/>
            <person name="Dockter R.B."/>
            <person name="Fauchery L."/>
            <person name="Guy J."/>
            <person name="Iotti M."/>
            <person name="Le Tacon F."/>
            <person name="Lindquist E.A."/>
            <person name="Lipzen A."/>
            <person name="Malagnac F."/>
            <person name="Mello A."/>
            <person name="Molinier V."/>
            <person name="Miyauchi S."/>
            <person name="Poulain J."/>
            <person name="Riccioni C."/>
            <person name="Rubini A."/>
            <person name="Sitrit Y."/>
            <person name="Splivallo R."/>
            <person name="Traeger S."/>
            <person name="Wang M."/>
            <person name="Zifcakova L."/>
            <person name="Wipf D."/>
            <person name="Zambonelli A."/>
            <person name="Paolocci F."/>
            <person name="Nowrousian M."/>
            <person name="Ottonello S."/>
            <person name="Baldrian P."/>
            <person name="Spatafora J.W."/>
            <person name="Henrissat B."/>
            <person name="Nagy L.G."/>
            <person name="Aury J.M."/>
            <person name="Wincker P."/>
            <person name="Grigoriev I.V."/>
            <person name="Bonfante P."/>
            <person name="Martin F.M."/>
        </authorList>
    </citation>
    <scope>NUCLEOTIDE SEQUENCE [LARGE SCALE GENOMIC DNA]</scope>
    <source>
        <strain evidence="10 11">RN42</strain>
    </source>
</reference>
<evidence type="ECO:0000313" key="10">
    <source>
        <dbReference type="EMBL" id="RPA76795.1"/>
    </source>
</evidence>
<evidence type="ECO:0000256" key="7">
    <source>
        <dbReference type="ARBA" id="ARBA00022786"/>
    </source>
</evidence>
<keyword evidence="8" id="KW-0862">Zinc</keyword>
<keyword evidence="7" id="KW-0833">Ubl conjugation pathway</keyword>
<keyword evidence="5" id="KW-0677">Repeat</keyword>
<keyword evidence="6" id="KW-0863">Zinc-finger</keyword>
<dbReference type="Gene3D" id="1.20.120.1750">
    <property type="match status" value="1"/>
</dbReference>
<dbReference type="OrthoDB" id="10009520at2759"/>
<accession>A0A3N4HSH5</accession>
<gene>
    <name evidence="10" type="ORF">BJ508DRAFT_242406</name>
</gene>
<dbReference type="STRING" id="1160509.A0A3N4HSH5"/>
<dbReference type="PROSITE" id="PS51873">
    <property type="entry name" value="TRIAD"/>
    <property type="match status" value="1"/>
</dbReference>
<dbReference type="InterPro" id="IPR031127">
    <property type="entry name" value="E3_UB_ligase_RBR"/>
</dbReference>
<dbReference type="GO" id="GO:0061630">
    <property type="term" value="F:ubiquitin protein ligase activity"/>
    <property type="evidence" value="ECO:0007669"/>
    <property type="project" value="UniProtKB-EC"/>
</dbReference>
<protein>
    <recommendedName>
        <fullName evidence="2">RBR-type E3 ubiquitin transferase</fullName>
        <ecNumber evidence="2">2.3.2.31</ecNumber>
    </recommendedName>
</protein>
<dbReference type="EMBL" id="ML119737">
    <property type="protein sequence ID" value="RPA76795.1"/>
    <property type="molecule type" value="Genomic_DNA"/>
</dbReference>
<dbReference type="GO" id="GO:0008270">
    <property type="term" value="F:zinc ion binding"/>
    <property type="evidence" value="ECO:0007669"/>
    <property type="project" value="UniProtKB-KW"/>
</dbReference>
<dbReference type="InterPro" id="IPR002867">
    <property type="entry name" value="IBR_dom"/>
</dbReference>
<sequence>MEEIRQPIPERMYCADPKCGSYIPKDSQHSGMGNCVGERCWVRTCLTCYEIAHAGHTIKCRGYPKDLYGDGGWTIEAMLEKQGWKRCPGCQIPIELDSGCNHVECPCGAEFCFAC</sequence>